<protein>
    <submittedName>
        <fullName evidence="1">Uncharacterized protein</fullName>
    </submittedName>
</protein>
<evidence type="ECO:0000313" key="1">
    <source>
        <dbReference type="EMBL" id="CAE7771156.1"/>
    </source>
</evidence>
<proteinExistence type="predicted"/>
<dbReference type="AlphaFoldDB" id="A0A812Y819"/>
<reference evidence="1" key="1">
    <citation type="submission" date="2021-02" db="EMBL/GenBank/DDBJ databases">
        <authorList>
            <person name="Dougan E. K."/>
            <person name="Rhodes N."/>
            <person name="Thang M."/>
            <person name="Chan C."/>
        </authorList>
    </citation>
    <scope>NUCLEOTIDE SEQUENCE</scope>
</reference>
<evidence type="ECO:0000313" key="2">
    <source>
        <dbReference type="Proteomes" id="UP000649617"/>
    </source>
</evidence>
<dbReference type="EMBL" id="CAJNIZ010047588">
    <property type="protein sequence ID" value="CAE7771156.1"/>
    <property type="molecule type" value="Genomic_DNA"/>
</dbReference>
<gene>
    <name evidence="1" type="ORF">SPIL2461_LOCUS22718</name>
</gene>
<dbReference type="Proteomes" id="UP000649617">
    <property type="component" value="Unassembled WGS sequence"/>
</dbReference>
<organism evidence="1 2">
    <name type="scientific">Symbiodinium pilosum</name>
    <name type="common">Dinoflagellate</name>
    <dbReference type="NCBI Taxonomy" id="2952"/>
    <lineage>
        <taxon>Eukaryota</taxon>
        <taxon>Sar</taxon>
        <taxon>Alveolata</taxon>
        <taxon>Dinophyceae</taxon>
        <taxon>Suessiales</taxon>
        <taxon>Symbiodiniaceae</taxon>
        <taxon>Symbiodinium</taxon>
    </lineage>
</organism>
<keyword evidence="2" id="KW-1185">Reference proteome</keyword>
<feature type="non-terminal residue" evidence="1">
    <location>
        <position position="346"/>
    </location>
</feature>
<feature type="non-terminal residue" evidence="1">
    <location>
        <position position="1"/>
    </location>
</feature>
<comment type="caution">
    <text evidence="1">The sequence shown here is derived from an EMBL/GenBank/DDBJ whole genome shotgun (WGS) entry which is preliminary data.</text>
</comment>
<name>A0A812Y819_SYMPI</name>
<accession>A0A812Y819</accession>
<sequence length="346" mass="38319">VKTDAMTSLGSYRQVLPVVSGKYVDHCSHCFMRFGRENPVYVCMGKGCAVGISTIKTQASRFEDLTELQALGVHQLMTDLHDYFNSDGAISGAGPFGGFRKQEDLMSLSRILQAVVQIRATGQRVAMELTGGSEESVLFDLHLDAEPSRELAAKASEAREKGDVENFDVDLPMKKEILSTQRVYRCRFRVADIKTAKVEELVVPFITFSDIDRNGPMQIDICDLAHTAQESMKATFRRDDKHGIDFFDHANMMNAAHLCISQTRADIISKALAKVDAAARDSENARTAEEAFRKKLAVEGAQNGIVSHESLKKSLDFMTAMNEASEKHAFTVKELEAETAKAHAYQ</sequence>